<dbReference type="InterPro" id="IPR016181">
    <property type="entry name" value="Acyl_CoA_acyltransferase"/>
</dbReference>
<dbReference type="EC" id="2.3.1.-" evidence="3"/>
<dbReference type="Pfam" id="PF08444">
    <property type="entry name" value="Gly_acyl_tr_C"/>
    <property type="match status" value="1"/>
</dbReference>
<evidence type="ECO:0000259" key="5">
    <source>
        <dbReference type="Pfam" id="PF08444"/>
    </source>
</evidence>
<dbReference type="GO" id="GO:0005739">
    <property type="term" value="C:mitochondrion"/>
    <property type="evidence" value="ECO:0007669"/>
    <property type="project" value="InterPro"/>
</dbReference>
<evidence type="ECO:0000313" key="6">
    <source>
        <dbReference type="Ensembl" id="ENSCPRP00005017627.1"/>
    </source>
</evidence>
<organism evidence="6 7">
    <name type="scientific">Crocodylus porosus</name>
    <name type="common">Saltwater crocodile</name>
    <name type="synonym">Estuarine crocodile</name>
    <dbReference type="NCBI Taxonomy" id="8502"/>
    <lineage>
        <taxon>Eukaryota</taxon>
        <taxon>Metazoa</taxon>
        <taxon>Chordata</taxon>
        <taxon>Craniata</taxon>
        <taxon>Vertebrata</taxon>
        <taxon>Euteleostomi</taxon>
        <taxon>Archelosauria</taxon>
        <taxon>Archosauria</taxon>
        <taxon>Crocodylia</taxon>
        <taxon>Longirostres</taxon>
        <taxon>Crocodylidae</taxon>
        <taxon>Crocodylus</taxon>
    </lineage>
</organism>
<feature type="domain" description="Glycine N-acyltransferase C-terminal" evidence="5">
    <location>
        <begin position="196"/>
        <end position="233"/>
    </location>
</feature>
<dbReference type="GO" id="GO:0047961">
    <property type="term" value="F:glycine N-acyltransferase activity"/>
    <property type="evidence" value="ECO:0007669"/>
    <property type="project" value="InterPro"/>
</dbReference>
<dbReference type="Pfam" id="PF06021">
    <property type="entry name" value="Gly_acyl_tr_N"/>
    <property type="match status" value="2"/>
</dbReference>
<name>A0A7M4F0I1_CROPO</name>
<comment type="similarity">
    <text evidence="3">Belongs to the glycine N-acyltransferase family.</text>
</comment>
<evidence type="ECO:0000256" key="1">
    <source>
        <dbReference type="ARBA" id="ARBA00022679"/>
    </source>
</evidence>
<keyword evidence="2 3" id="KW-0012">Acyltransferase</keyword>
<feature type="domain" description="Glycine N-acyltransferase N-terminal" evidence="4">
    <location>
        <begin position="155"/>
        <end position="194"/>
    </location>
</feature>
<dbReference type="PANTHER" id="PTHR15298:SF1">
    <property type="entry name" value="GLYCINE N-ACYLTRANSFERASE-LIKE PROTEIN"/>
    <property type="match status" value="1"/>
</dbReference>
<reference evidence="6" key="2">
    <citation type="submission" date="2025-09" db="UniProtKB">
        <authorList>
            <consortium name="Ensembl"/>
        </authorList>
    </citation>
    <scope>IDENTIFICATION</scope>
</reference>
<dbReference type="Proteomes" id="UP000594220">
    <property type="component" value="Unplaced"/>
</dbReference>
<keyword evidence="1 3" id="KW-0808">Transferase</keyword>
<accession>A0A7M4F0I1</accession>
<keyword evidence="7" id="KW-1185">Reference proteome</keyword>
<dbReference type="GeneTree" id="ENSGT00950000183133"/>
<dbReference type="SUPFAM" id="SSF55729">
    <property type="entry name" value="Acyl-CoA N-acyltransferases (Nat)"/>
    <property type="match status" value="1"/>
</dbReference>
<evidence type="ECO:0000256" key="2">
    <source>
        <dbReference type="ARBA" id="ARBA00023315"/>
    </source>
</evidence>
<dbReference type="PANTHER" id="PTHR15298">
    <property type="entry name" value="L-COA N-ACYLTRANSFERASE-RELATED"/>
    <property type="match status" value="1"/>
</dbReference>
<feature type="domain" description="Glycine N-acyltransferase N-terminal" evidence="4">
    <location>
        <begin position="1"/>
        <end position="106"/>
    </location>
</feature>
<evidence type="ECO:0000256" key="3">
    <source>
        <dbReference type="RuleBase" id="RU368002"/>
    </source>
</evidence>
<protein>
    <recommendedName>
        <fullName evidence="3">Glycine N-acyltransferase-like protein</fullName>
        <ecNumber evidence="3">2.3.1.-</ecNumber>
    </recommendedName>
</protein>
<dbReference type="AlphaFoldDB" id="A0A7M4F0I1"/>
<proteinExistence type="inferred from homology"/>
<evidence type="ECO:0000313" key="7">
    <source>
        <dbReference type="Proteomes" id="UP000594220"/>
    </source>
</evidence>
<reference evidence="6" key="1">
    <citation type="submission" date="2025-08" db="UniProtKB">
        <authorList>
            <consortium name="Ensembl"/>
        </authorList>
    </citation>
    <scope>IDENTIFICATION</scope>
</reference>
<evidence type="ECO:0000259" key="4">
    <source>
        <dbReference type="Pfam" id="PF06021"/>
    </source>
</evidence>
<dbReference type="Gene3D" id="3.40.630.30">
    <property type="match status" value="1"/>
</dbReference>
<gene>
    <name evidence="6" type="primary">LOC109324614</name>
</gene>
<dbReference type="Ensembl" id="ENSCPRT00005020636.1">
    <property type="protein sequence ID" value="ENSCPRP00005017627.1"/>
    <property type="gene ID" value="ENSCPRG00005012272.1"/>
</dbReference>
<sequence length="302" mass="32964">MLLLSCSSKLLLLEGALRRGLPETLPVYGAVMHINRGNPAGHEVLVDSWPEFKVVLSRPRREVVPDPGDYYTNLQAAFCQEDGAWQALLETTDAVDWSRAFQLQSKSPPTPCPGRPSGAVVLPHARSWGRAWGLVLLPPAPPNTCPLWLCCRLEEGLTLAPVPPSHAALLNNVWDFGGNLRSLRYLEMLTRCFPSACLLGPDGHPVSWSLTDPLACLSHGYTLPAYRGQHYQGTVLGALVGIRNEATVLLRQVSPCLSVLLSETSRLLNLWGLNTAACGWVMWLQSLLGQATGCFRPCLAVK</sequence>
<dbReference type="InterPro" id="IPR015938">
    <property type="entry name" value="Glycine_N-acyltransferase_N"/>
</dbReference>
<dbReference type="InterPro" id="IPR010313">
    <property type="entry name" value="Glycine_N-acyltransferase"/>
</dbReference>
<dbReference type="InterPro" id="IPR013652">
    <property type="entry name" value="Glycine_N-acyltransferase_C"/>
</dbReference>